<dbReference type="AlphaFoldDB" id="A0A443QMB0"/>
<organism evidence="7 8">
    <name type="scientific">Dinothrombium tinctorium</name>
    <dbReference type="NCBI Taxonomy" id="1965070"/>
    <lineage>
        <taxon>Eukaryota</taxon>
        <taxon>Metazoa</taxon>
        <taxon>Ecdysozoa</taxon>
        <taxon>Arthropoda</taxon>
        <taxon>Chelicerata</taxon>
        <taxon>Arachnida</taxon>
        <taxon>Acari</taxon>
        <taxon>Acariformes</taxon>
        <taxon>Trombidiformes</taxon>
        <taxon>Prostigmata</taxon>
        <taxon>Anystina</taxon>
        <taxon>Parasitengona</taxon>
        <taxon>Trombidioidea</taxon>
        <taxon>Trombidiidae</taxon>
        <taxon>Dinothrombium</taxon>
    </lineage>
</organism>
<accession>A0A443QMB0</accession>
<comment type="caution">
    <text evidence="4">Lacks conserved residue(s) required for the propagation of feature annotation.</text>
</comment>
<keyword evidence="8" id="KW-1185">Reference proteome</keyword>
<dbReference type="Proteomes" id="UP000285301">
    <property type="component" value="Unassembled WGS sequence"/>
</dbReference>
<evidence type="ECO:0000313" key="6">
    <source>
        <dbReference type="EMBL" id="RWS02766.1"/>
    </source>
</evidence>
<dbReference type="OrthoDB" id="6499124at2759"/>
<comment type="caution">
    <text evidence="7">The sequence shown here is derived from an EMBL/GenBank/DDBJ whole genome shotgun (WGS) entry which is preliminary data.</text>
</comment>
<feature type="domain" description="Sushi" evidence="5">
    <location>
        <begin position="213"/>
        <end position="279"/>
    </location>
</feature>
<feature type="domain" description="Sushi" evidence="5">
    <location>
        <begin position="155"/>
        <end position="212"/>
    </location>
</feature>
<dbReference type="Gene3D" id="2.10.70.10">
    <property type="entry name" value="Complement Module, domain 1"/>
    <property type="match status" value="4"/>
</dbReference>
<dbReference type="InterPro" id="IPR000436">
    <property type="entry name" value="Sushi_SCR_CCP_dom"/>
</dbReference>
<dbReference type="PANTHER" id="PTHR45656:SF4">
    <property type="entry name" value="PROTEIN CBR-CLEC-78"/>
    <property type="match status" value="1"/>
</dbReference>
<dbReference type="InterPro" id="IPR035976">
    <property type="entry name" value="Sushi/SCR/CCP_sf"/>
</dbReference>
<evidence type="ECO:0000259" key="5">
    <source>
        <dbReference type="PROSITE" id="PS50923"/>
    </source>
</evidence>
<feature type="domain" description="Sushi" evidence="5">
    <location>
        <begin position="87"/>
        <end position="154"/>
    </location>
</feature>
<dbReference type="EMBL" id="NCKU01005807">
    <property type="protein sequence ID" value="RWS04150.1"/>
    <property type="molecule type" value="Genomic_DNA"/>
</dbReference>
<evidence type="ECO:0000256" key="4">
    <source>
        <dbReference type="PROSITE-ProRule" id="PRU00302"/>
    </source>
</evidence>
<evidence type="ECO:0000256" key="2">
    <source>
        <dbReference type="ARBA" id="ARBA00022737"/>
    </source>
</evidence>
<dbReference type="SUPFAM" id="SSF57535">
    <property type="entry name" value="Complement control module/SCR domain"/>
    <property type="match status" value="4"/>
</dbReference>
<evidence type="ECO:0000256" key="1">
    <source>
        <dbReference type="ARBA" id="ARBA00022729"/>
    </source>
</evidence>
<proteinExistence type="predicted"/>
<dbReference type="CDD" id="cd00033">
    <property type="entry name" value="CCP"/>
    <property type="match status" value="3"/>
</dbReference>
<evidence type="ECO:0000313" key="8">
    <source>
        <dbReference type="Proteomes" id="UP000285301"/>
    </source>
</evidence>
<dbReference type="STRING" id="1965070.A0A443QMB0"/>
<dbReference type="EMBL" id="NCKU01007261">
    <property type="protein sequence ID" value="RWS02766.1"/>
    <property type="molecule type" value="Genomic_DNA"/>
</dbReference>
<evidence type="ECO:0000256" key="3">
    <source>
        <dbReference type="ARBA" id="ARBA00023157"/>
    </source>
</evidence>
<reference evidence="7 8" key="1">
    <citation type="journal article" date="2018" name="Gigascience">
        <title>Genomes of trombidid mites reveal novel predicted allergens and laterally-transferred genes associated with secondary metabolism.</title>
        <authorList>
            <person name="Dong X."/>
            <person name="Chaisiri K."/>
            <person name="Xia D."/>
            <person name="Armstrong S.D."/>
            <person name="Fang Y."/>
            <person name="Donnelly M.J."/>
            <person name="Kadowaki T."/>
            <person name="McGarry J.W."/>
            <person name="Darby A.C."/>
            <person name="Makepeace B.L."/>
        </authorList>
    </citation>
    <scope>NUCLEOTIDE SEQUENCE [LARGE SCALE GENOMIC DNA]</scope>
    <source>
        <strain evidence="7">UoL-WK</strain>
    </source>
</reference>
<dbReference type="InterPro" id="IPR051277">
    <property type="entry name" value="SEZ6_CSMD_C4BPB_Regulators"/>
</dbReference>
<dbReference type="Pfam" id="PF00084">
    <property type="entry name" value="Sushi"/>
    <property type="match status" value="3"/>
</dbReference>
<dbReference type="PROSITE" id="PS50923">
    <property type="entry name" value="SUSHI"/>
    <property type="match status" value="4"/>
</dbReference>
<evidence type="ECO:0000313" key="7">
    <source>
        <dbReference type="EMBL" id="RWS04150.1"/>
    </source>
</evidence>
<keyword evidence="1" id="KW-0732">Signal</keyword>
<protein>
    <submittedName>
        <fullName evidence="7">Complement control/ sushi-like repeats protein</fullName>
    </submittedName>
</protein>
<dbReference type="PANTHER" id="PTHR45656">
    <property type="entry name" value="PROTEIN CBR-CLEC-78"/>
    <property type="match status" value="1"/>
</dbReference>
<keyword evidence="4" id="KW-0768">Sushi</keyword>
<dbReference type="SMART" id="SM00032">
    <property type="entry name" value="CCP"/>
    <property type="match status" value="4"/>
</dbReference>
<gene>
    <name evidence="7" type="ORF">B4U79_16443</name>
    <name evidence="6" type="ORF">B4U79_16584</name>
</gene>
<reference evidence="7" key="2">
    <citation type="submission" date="2018-11" db="EMBL/GenBank/DDBJ databases">
        <title>Trombidioid mite genomics.</title>
        <authorList>
            <person name="Dong X."/>
        </authorList>
    </citation>
    <scope>NUCLEOTIDE SEQUENCE</scope>
    <source>
        <strain evidence="7">UoL-WK</strain>
    </source>
</reference>
<feature type="disulfide bond" evidence="4">
    <location>
        <begin position="183"/>
        <end position="210"/>
    </location>
</feature>
<keyword evidence="2" id="KW-0677">Repeat</keyword>
<sequence>MRYEKVLYYFVCALLFCSDRRFVIECIVNRSNSKNVTVISENHIYKPPLDPSPHGGRYEVSDELSFASKPNTSEGRPKIPNAPRPQIFCGQLPHVENAISSMDSVKERRIPVNTVATYICVNGYKKVSGSEKIRCIMSARKVAEWETPTLKCQIVDCGDPGFVPNSERHAFKFTFNETVFYQCNPGYQPNGLPSIICSANERWNRPKPECKLIQCPKIEPKDDNLIIDYSNHSLVIGTFPIFRCKRGYRLNEEPPLNSPIICQWSGSWSYLEKVPHCVQAFCSRPQKPHKGLVIIPSKDNYRIGESILMSCQSTRNGEKFSAFCTENATWSRSLPYCPAPKHPVYCPTIKEFANGVHNGSKGNQTVGTKIVFRCNNSDVTGVAISAITHIVKVKRTFTTIIKK</sequence>
<keyword evidence="3 4" id="KW-1015">Disulfide bond</keyword>
<name>A0A443QMB0_9ACAR</name>
<feature type="domain" description="Sushi" evidence="5">
    <location>
        <begin position="280"/>
        <end position="339"/>
    </location>
</feature>